<feature type="chain" id="PRO_5012398175" evidence="5">
    <location>
        <begin position="21"/>
        <end position="644"/>
    </location>
</feature>
<evidence type="ECO:0000256" key="4">
    <source>
        <dbReference type="SAM" id="Phobius"/>
    </source>
</evidence>
<evidence type="ECO:0000256" key="3">
    <source>
        <dbReference type="ARBA" id="ARBA00023180"/>
    </source>
</evidence>
<dbReference type="Pfam" id="PF01082">
    <property type="entry name" value="Cu2_monooxygen"/>
    <property type="match status" value="1"/>
</dbReference>
<dbReference type="InterPro" id="IPR036939">
    <property type="entry name" value="Cu2_ascorb_mOase_N_sf"/>
</dbReference>
<dbReference type="InterPro" id="IPR014784">
    <property type="entry name" value="Cu2_ascorb_mOase-like_C"/>
</dbReference>
<keyword evidence="4" id="KW-0812">Transmembrane</keyword>
<dbReference type="GO" id="GO:0005615">
    <property type="term" value="C:extracellular space"/>
    <property type="evidence" value="ECO:0007669"/>
    <property type="project" value="TreeGrafter"/>
</dbReference>
<dbReference type="PROSITE" id="PS50836">
    <property type="entry name" value="DOMON"/>
    <property type="match status" value="1"/>
</dbReference>
<dbReference type="InterPro" id="IPR008977">
    <property type="entry name" value="PHM/PNGase_F_dom_sf"/>
</dbReference>
<feature type="transmembrane region" description="Helical" evidence="4">
    <location>
        <begin position="604"/>
        <end position="626"/>
    </location>
</feature>
<name>A0A226EIB3_FOLCA</name>
<keyword evidence="5" id="KW-0732">Signal</keyword>
<dbReference type="Gene3D" id="2.60.40.1210">
    <property type="entry name" value="Cellobiose dehydrogenase, cytochrome domain"/>
    <property type="match status" value="1"/>
</dbReference>
<dbReference type="InterPro" id="IPR000323">
    <property type="entry name" value="Cu2_ascorb_mOase_N"/>
</dbReference>
<sequence length="644" mass="74360">MNRFWINYLLAFSLIQVIFCQEEVESNPEKVDRHMQITPDYGVSWTVLDDTKEIVFKIVARYSGRNSYIGFGISVNGAMDGSDIIIIKNFGPTGFSYEDRHGVGNVEPELDASQDWKLLSGWINRTHFSAKISRLLNTGDDEDVEITVDTLRLIWALGEYDMITQRLSYHKNDRGIISVNFLDPDVETPTPEELEKKYEVWKIEKTVQVSSNDTVYMCSFFKGPNVTSKHHMVGFGMYIDLPENKRHLHHADLYRCTAPPGTNPDEFFAPYLGDGYDCNYSPVRFPYENCGTFEFQWTIGGQITLFPDNLGLPLGRDDGATEYFMTEVHFNNEERRSDLNIRAGFNIYHTPELRPTEIGQLQLGFMTNKTFSLTVPPNATNFVVSSHCPMDCTKNLPKDGINIFTYLLHSHLSGRRLKLRHYRGNYELPMLAKDDHFDFNYQNNRRLRTPVKILPGDHLTIECMYDSNWRRGGITLGGRSPREEMCQAFLLYWPRIDEVNSCGSYHSQKEILEFMGINDVYQYQGEIDATVTSPEHLSGLKYTDIVQHRVNWSTELRTKYQHLVQYGEQQAYCIPIEYDNEPFVKTMYPKLVKVDDSFITVPDLVIFIAVILIIVVTVICVTLYVINEMRKRRKGSCSKDEIVK</sequence>
<dbReference type="InterPro" id="IPR000945">
    <property type="entry name" value="DBH-like"/>
</dbReference>
<evidence type="ECO:0000256" key="5">
    <source>
        <dbReference type="SAM" id="SignalP"/>
    </source>
</evidence>
<keyword evidence="7" id="KW-0503">Monooxygenase</keyword>
<keyword evidence="3" id="KW-0325">Glycoprotein</keyword>
<dbReference type="GO" id="GO:0004500">
    <property type="term" value="F:dopamine beta-monooxygenase activity"/>
    <property type="evidence" value="ECO:0007669"/>
    <property type="project" value="InterPro"/>
</dbReference>
<reference evidence="7 8" key="1">
    <citation type="submission" date="2015-12" db="EMBL/GenBank/DDBJ databases">
        <title>The genome of Folsomia candida.</title>
        <authorList>
            <person name="Faddeeva A."/>
            <person name="Derks M.F."/>
            <person name="Anvar Y."/>
            <person name="Smit S."/>
            <person name="Van Straalen N."/>
            <person name="Roelofs D."/>
        </authorList>
    </citation>
    <scope>NUCLEOTIDE SEQUENCE [LARGE SCALE GENOMIC DNA]</scope>
    <source>
        <strain evidence="7 8">VU population</strain>
        <tissue evidence="7">Whole body</tissue>
    </source>
</reference>
<dbReference type="EMBL" id="LNIX01000003">
    <property type="protein sequence ID" value="OXA56837.1"/>
    <property type="molecule type" value="Genomic_DNA"/>
</dbReference>
<dbReference type="Pfam" id="PF03351">
    <property type="entry name" value="DOMON"/>
    <property type="match status" value="1"/>
</dbReference>
<dbReference type="AlphaFoldDB" id="A0A226EIB3"/>
<dbReference type="Gene3D" id="2.60.120.310">
    <property type="entry name" value="Copper type II, ascorbate-dependent monooxygenase, N-terminal domain"/>
    <property type="match status" value="1"/>
</dbReference>
<keyword evidence="7" id="KW-0560">Oxidoreductase</keyword>
<dbReference type="GO" id="GO:0042420">
    <property type="term" value="P:dopamine catabolic process"/>
    <property type="evidence" value="ECO:0007669"/>
    <property type="project" value="TreeGrafter"/>
</dbReference>
<dbReference type="Proteomes" id="UP000198287">
    <property type="component" value="Unassembled WGS sequence"/>
</dbReference>
<dbReference type="FunFam" id="2.60.120.230:FF:000001">
    <property type="entry name" value="Monooxygenase, DBH-like 1"/>
    <property type="match status" value="1"/>
</dbReference>
<feature type="signal peptide" evidence="5">
    <location>
        <begin position="1"/>
        <end position="20"/>
    </location>
</feature>
<feature type="domain" description="DOMON" evidence="6">
    <location>
        <begin position="39"/>
        <end position="158"/>
    </location>
</feature>
<keyword evidence="4" id="KW-1133">Transmembrane helix</keyword>
<dbReference type="PANTHER" id="PTHR10157">
    <property type="entry name" value="DOPAMINE BETA HYDROXYLASE RELATED"/>
    <property type="match status" value="1"/>
</dbReference>
<gene>
    <name evidence="7" type="ORF">Fcan01_06531</name>
</gene>
<dbReference type="OrthoDB" id="19261at2759"/>
<dbReference type="OMA" id="GWINRTH"/>
<dbReference type="CDD" id="cd09631">
    <property type="entry name" value="DOMON_DOH"/>
    <property type="match status" value="1"/>
</dbReference>
<accession>A0A226EIB3</accession>
<dbReference type="InterPro" id="IPR045266">
    <property type="entry name" value="DOH_DOMON"/>
</dbReference>
<dbReference type="Pfam" id="PF03712">
    <property type="entry name" value="Cu2_monoox_C"/>
    <property type="match status" value="1"/>
</dbReference>
<dbReference type="GO" id="GO:0042421">
    <property type="term" value="P:norepinephrine biosynthetic process"/>
    <property type="evidence" value="ECO:0007669"/>
    <property type="project" value="TreeGrafter"/>
</dbReference>
<keyword evidence="4" id="KW-0472">Membrane</keyword>
<dbReference type="GO" id="GO:0006589">
    <property type="term" value="P:octopamine biosynthetic process"/>
    <property type="evidence" value="ECO:0007669"/>
    <property type="project" value="TreeGrafter"/>
</dbReference>
<evidence type="ECO:0000313" key="8">
    <source>
        <dbReference type="Proteomes" id="UP000198287"/>
    </source>
</evidence>
<keyword evidence="2" id="KW-1015">Disulfide bond</keyword>
<evidence type="ECO:0000256" key="2">
    <source>
        <dbReference type="ARBA" id="ARBA00023157"/>
    </source>
</evidence>
<dbReference type="InterPro" id="IPR024548">
    <property type="entry name" value="Cu2_monoox_C"/>
</dbReference>
<dbReference type="InterPro" id="IPR005018">
    <property type="entry name" value="DOMON_domain"/>
</dbReference>
<comment type="caution">
    <text evidence="7">The sequence shown here is derived from an EMBL/GenBank/DDBJ whole genome shotgun (WGS) entry which is preliminary data.</text>
</comment>
<dbReference type="SUPFAM" id="SSF49742">
    <property type="entry name" value="PHM/PNGase F"/>
    <property type="match status" value="2"/>
</dbReference>
<evidence type="ECO:0000259" key="6">
    <source>
        <dbReference type="PROSITE" id="PS50836"/>
    </source>
</evidence>
<evidence type="ECO:0000256" key="1">
    <source>
        <dbReference type="ARBA" id="ARBA00010676"/>
    </source>
</evidence>
<keyword evidence="8" id="KW-1185">Reference proteome</keyword>
<protein>
    <submittedName>
        <fullName evidence="7">DBH-like monooxygenase protein 1</fullName>
    </submittedName>
</protein>
<dbReference type="SMART" id="SM00664">
    <property type="entry name" value="DoH"/>
    <property type="match status" value="1"/>
</dbReference>
<dbReference type="GO" id="GO:0030667">
    <property type="term" value="C:secretory granule membrane"/>
    <property type="evidence" value="ECO:0007669"/>
    <property type="project" value="TreeGrafter"/>
</dbReference>
<dbReference type="PANTHER" id="PTHR10157:SF23">
    <property type="entry name" value="MOXD1 HOMOLOG 1"/>
    <property type="match status" value="1"/>
</dbReference>
<evidence type="ECO:0000313" key="7">
    <source>
        <dbReference type="EMBL" id="OXA56837.1"/>
    </source>
</evidence>
<comment type="similarity">
    <text evidence="1">Belongs to the copper type II ascorbate-dependent monooxygenase family.</text>
</comment>
<dbReference type="Gene3D" id="2.60.120.230">
    <property type="match status" value="1"/>
</dbReference>
<dbReference type="GO" id="GO:0005507">
    <property type="term" value="F:copper ion binding"/>
    <property type="evidence" value="ECO:0007669"/>
    <property type="project" value="InterPro"/>
</dbReference>
<proteinExistence type="inferred from homology"/>
<organism evidence="7 8">
    <name type="scientific">Folsomia candida</name>
    <name type="common">Springtail</name>
    <dbReference type="NCBI Taxonomy" id="158441"/>
    <lineage>
        <taxon>Eukaryota</taxon>
        <taxon>Metazoa</taxon>
        <taxon>Ecdysozoa</taxon>
        <taxon>Arthropoda</taxon>
        <taxon>Hexapoda</taxon>
        <taxon>Collembola</taxon>
        <taxon>Entomobryomorpha</taxon>
        <taxon>Isotomoidea</taxon>
        <taxon>Isotomidae</taxon>
        <taxon>Proisotominae</taxon>
        <taxon>Folsomia</taxon>
    </lineage>
</organism>